<dbReference type="KEGG" id="dpo:4811917"/>
<dbReference type="ExpressionAtlas" id="A0A6I8UBR6">
    <property type="expression patterns" value="baseline"/>
</dbReference>
<keyword evidence="4 6" id="KW-0732">Signal</keyword>
<dbReference type="GO" id="GO:0005576">
    <property type="term" value="C:extracellular region"/>
    <property type="evidence" value="ECO:0007669"/>
    <property type="project" value="UniProtKB-SubCell"/>
</dbReference>
<dbReference type="RefSeq" id="XP_001352959.3">
    <property type="nucleotide sequence ID" value="XM_001352923.4"/>
</dbReference>
<dbReference type="FunFam" id="1.10.238.20:FF:000001">
    <property type="entry name" value="General odorant-binding protein lush"/>
    <property type="match status" value="1"/>
</dbReference>
<dbReference type="SUPFAM" id="SSF47565">
    <property type="entry name" value="Insect pheromone/odorant-binding proteins"/>
    <property type="match status" value="1"/>
</dbReference>
<gene>
    <name evidence="8" type="primary">lush</name>
</gene>
<comment type="similarity">
    <text evidence="2">Belongs to the PBP/GOBP family.</text>
</comment>
<accession>A0A6I8UBR6</accession>
<dbReference type="PANTHER" id="PTHR21364:SF1">
    <property type="entry name" value="GENERAL ODORANT-BINDING PROTEIN LUSH"/>
    <property type="match status" value="1"/>
</dbReference>
<sequence>MKHCKHSSSLVLAIVLQMELLLGLLPHQGLAVTMEQMMQSMDMLRGACQPKFKVTTETLDRIRAADFSMEHTQDLMCYTRCIAQMAGTVTKKGEFSAAKAYAQLPIILPPEMLEAGKASVDACRDVQKPYKDSCEKIFYTTKCMSEVDPSKFTFP</sequence>
<feature type="chain" id="PRO_5026025021" evidence="6">
    <location>
        <begin position="32"/>
        <end position="155"/>
    </location>
</feature>
<dbReference type="InterPro" id="IPR006170">
    <property type="entry name" value="PBP/GOBP"/>
</dbReference>
<dbReference type="InParanoid" id="A0A6I8UBR6"/>
<dbReference type="PANTHER" id="PTHR21364">
    <property type="entry name" value="GENERAL ODORANT-BINDING PROTEIN 19A"/>
    <property type="match status" value="1"/>
</dbReference>
<keyword evidence="3" id="KW-0964">Secreted</keyword>
<evidence type="ECO:0000256" key="4">
    <source>
        <dbReference type="ARBA" id="ARBA00022729"/>
    </source>
</evidence>
<evidence type="ECO:0000256" key="6">
    <source>
        <dbReference type="SAM" id="SignalP"/>
    </source>
</evidence>
<dbReference type="AlphaFoldDB" id="A0A6I8UBR6"/>
<evidence type="ECO:0000256" key="3">
    <source>
        <dbReference type="ARBA" id="ARBA00022525"/>
    </source>
</evidence>
<dbReference type="CDD" id="cd23992">
    <property type="entry name" value="PBP_GOBP"/>
    <property type="match status" value="1"/>
</dbReference>
<dbReference type="Gene3D" id="1.10.238.20">
    <property type="entry name" value="Pheromone/general odorant binding protein domain"/>
    <property type="match status" value="1"/>
</dbReference>
<dbReference type="FunCoup" id="A0A6I8UBR6">
    <property type="interactions" value="1"/>
</dbReference>
<evidence type="ECO:0000256" key="5">
    <source>
        <dbReference type="ARBA" id="ARBA00023157"/>
    </source>
</evidence>
<dbReference type="Pfam" id="PF01395">
    <property type="entry name" value="PBP_GOBP"/>
    <property type="match status" value="1"/>
</dbReference>
<feature type="signal peptide" evidence="6">
    <location>
        <begin position="1"/>
        <end position="31"/>
    </location>
</feature>
<dbReference type="GO" id="GO:0042048">
    <property type="term" value="P:olfactory behavior"/>
    <property type="evidence" value="ECO:0007669"/>
    <property type="project" value="TreeGrafter"/>
</dbReference>
<evidence type="ECO:0000313" key="8">
    <source>
        <dbReference type="RefSeq" id="XP_001352959.3"/>
    </source>
</evidence>
<dbReference type="GO" id="GO:0005549">
    <property type="term" value="F:odorant binding"/>
    <property type="evidence" value="ECO:0007669"/>
    <property type="project" value="InterPro"/>
</dbReference>
<proteinExistence type="inferred from homology"/>
<evidence type="ECO:0000313" key="7">
    <source>
        <dbReference type="Proteomes" id="UP000001819"/>
    </source>
</evidence>
<dbReference type="SMART" id="SM00708">
    <property type="entry name" value="PhBP"/>
    <property type="match status" value="1"/>
</dbReference>
<dbReference type="InterPro" id="IPR036728">
    <property type="entry name" value="PBP_GOBP_sf"/>
</dbReference>
<keyword evidence="5" id="KW-1015">Disulfide bond</keyword>
<dbReference type="GO" id="GO:0007608">
    <property type="term" value="P:sensory perception of smell"/>
    <property type="evidence" value="ECO:0007669"/>
    <property type="project" value="TreeGrafter"/>
</dbReference>
<evidence type="ECO:0000256" key="1">
    <source>
        <dbReference type="ARBA" id="ARBA00004613"/>
    </source>
</evidence>
<name>A0A6I8UBR6_DROPS</name>
<keyword evidence="7" id="KW-1185">Reference proteome</keyword>
<comment type="subcellular location">
    <subcellularLocation>
        <location evidence="1">Secreted</location>
    </subcellularLocation>
</comment>
<protein>
    <submittedName>
        <fullName evidence="8">General odorant-binding protein lush</fullName>
    </submittedName>
</protein>
<dbReference type="Proteomes" id="UP000001819">
    <property type="component" value="Chromosome X"/>
</dbReference>
<dbReference type="GO" id="GO:0035275">
    <property type="term" value="F:dibutyl phthalate binding"/>
    <property type="evidence" value="ECO:0007669"/>
    <property type="project" value="TreeGrafter"/>
</dbReference>
<evidence type="ECO:0000256" key="2">
    <source>
        <dbReference type="ARBA" id="ARBA00008098"/>
    </source>
</evidence>
<organism evidence="7 8">
    <name type="scientific">Drosophila pseudoobscura pseudoobscura</name>
    <name type="common">Fruit fly</name>
    <dbReference type="NCBI Taxonomy" id="46245"/>
    <lineage>
        <taxon>Eukaryota</taxon>
        <taxon>Metazoa</taxon>
        <taxon>Ecdysozoa</taxon>
        <taxon>Arthropoda</taxon>
        <taxon>Hexapoda</taxon>
        <taxon>Insecta</taxon>
        <taxon>Pterygota</taxon>
        <taxon>Neoptera</taxon>
        <taxon>Endopterygota</taxon>
        <taxon>Diptera</taxon>
        <taxon>Brachycera</taxon>
        <taxon>Muscomorpha</taxon>
        <taxon>Ephydroidea</taxon>
        <taxon>Drosophilidae</taxon>
        <taxon>Drosophila</taxon>
        <taxon>Sophophora</taxon>
    </lineage>
</organism>
<reference evidence="8" key="1">
    <citation type="submission" date="2025-08" db="UniProtKB">
        <authorList>
            <consortium name="RefSeq"/>
        </authorList>
    </citation>
    <scope>IDENTIFICATION</scope>
    <source>
        <strain evidence="8">MV-25-SWS-2005</strain>
        <tissue evidence="8">Whole body</tissue>
    </source>
</reference>